<dbReference type="NCBIfam" id="TIGR01444">
    <property type="entry name" value="fkbM_fam"/>
    <property type="match status" value="1"/>
</dbReference>
<evidence type="ECO:0000259" key="1">
    <source>
        <dbReference type="Pfam" id="PF05050"/>
    </source>
</evidence>
<gene>
    <name evidence="2" type="ORF">LCGC14_0881050</name>
</gene>
<dbReference type="Pfam" id="PF05050">
    <property type="entry name" value="Methyltransf_21"/>
    <property type="match status" value="1"/>
</dbReference>
<dbReference type="AlphaFoldDB" id="A0A0F9RLF1"/>
<name>A0A0F9RLF1_9ZZZZ</name>
<feature type="domain" description="Methyltransferase FkbM" evidence="1">
    <location>
        <begin position="58"/>
        <end position="226"/>
    </location>
</feature>
<comment type="caution">
    <text evidence="2">The sequence shown here is derived from an EMBL/GenBank/DDBJ whole genome shotgun (WGS) entry which is preliminary data.</text>
</comment>
<dbReference type="GO" id="GO:0008171">
    <property type="term" value="F:O-methyltransferase activity"/>
    <property type="evidence" value="ECO:0007669"/>
    <property type="project" value="TreeGrafter"/>
</dbReference>
<proteinExistence type="predicted"/>
<evidence type="ECO:0000313" key="2">
    <source>
        <dbReference type="EMBL" id="KKN25796.1"/>
    </source>
</evidence>
<dbReference type="InterPro" id="IPR053188">
    <property type="entry name" value="FkbM_Methyltransferase"/>
</dbReference>
<dbReference type="PANTHER" id="PTHR36973">
    <property type="entry name" value="SLL1456 PROTEIN-RELATED"/>
    <property type="match status" value="1"/>
</dbReference>
<dbReference type="PANTHER" id="PTHR36973:SF4">
    <property type="entry name" value="NODULATION PROTEIN"/>
    <property type="match status" value="1"/>
</dbReference>
<organism evidence="2">
    <name type="scientific">marine sediment metagenome</name>
    <dbReference type="NCBI Taxonomy" id="412755"/>
    <lineage>
        <taxon>unclassified sequences</taxon>
        <taxon>metagenomes</taxon>
        <taxon>ecological metagenomes</taxon>
    </lineage>
</organism>
<dbReference type="InterPro" id="IPR029063">
    <property type="entry name" value="SAM-dependent_MTases_sf"/>
</dbReference>
<protein>
    <recommendedName>
        <fullName evidence="1">Methyltransferase FkbM domain-containing protein</fullName>
    </recommendedName>
</protein>
<dbReference type="EMBL" id="LAZR01002771">
    <property type="protein sequence ID" value="KKN25796.1"/>
    <property type="molecule type" value="Genomic_DNA"/>
</dbReference>
<sequence length="261" mass="30176">MFTKLGFLKRKIRGLSFRVFNFVENNGNTNFRSNGEEEFVNNLFLSFSAKKQKRVVFDIGANIGSYSTIIEEKASEYRTDIDLHLFEPTKSCFAVIESKFDGKVVALNNFGASDSNVTTKIFYDKEQSGLASLYQRNLDCYNLKLDQSEEIILKRLDNYIEEKNIDHIDFVKIDIEGHELKAFEGFGKYMSGEFIDYIQFEYGGANLDSHSSLMDLYQFLYERGFDIAKAMPKGLEIRVYAPFSENFQYSNYVAISRKILK</sequence>
<dbReference type="InterPro" id="IPR006342">
    <property type="entry name" value="FkbM_mtfrase"/>
</dbReference>
<reference evidence="2" key="1">
    <citation type="journal article" date="2015" name="Nature">
        <title>Complex archaea that bridge the gap between prokaryotes and eukaryotes.</title>
        <authorList>
            <person name="Spang A."/>
            <person name="Saw J.H."/>
            <person name="Jorgensen S.L."/>
            <person name="Zaremba-Niedzwiedzka K."/>
            <person name="Martijn J."/>
            <person name="Lind A.E."/>
            <person name="van Eijk R."/>
            <person name="Schleper C."/>
            <person name="Guy L."/>
            <person name="Ettema T.J."/>
        </authorList>
    </citation>
    <scope>NUCLEOTIDE SEQUENCE</scope>
</reference>
<accession>A0A0F9RLF1</accession>
<dbReference type="Gene3D" id="3.40.50.150">
    <property type="entry name" value="Vaccinia Virus protein VP39"/>
    <property type="match status" value="1"/>
</dbReference>
<dbReference type="SUPFAM" id="SSF53335">
    <property type="entry name" value="S-adenosyl-L-methionine-dependent methyltransferases"/>
    <property type="match status" value="1"/>
</dbReference>